<feature type="transmembrane region" description="Helical" evidence="7">
    <location>
        <begin position="164"/>
        <end position="185"/>
    </location>
</feature>
<sequence length="265" mass="27808">MTIDPPIAPPSTSRGIRRAASVVTESLTAAASKTARSARSLSRTRLLGALILIVACAVVLVWVPIPTVTELREWAAEFGPVFPILFFVANVLITLFPIPRTMFTVTGGLLFGVVPGIVIAIGAGTLSAVIALLLVRVLGRDFVHARITAPTFHEVNARLARRGWLAVASLRLIAPIPFSVVNYCCALSSVRVFPFAVATFFGMMPGTVGVILLADAVTGETDPRLALLSGALLGIGVIGLIADSKLGAREALHLQPHDPVGDAAH</sequence>
<evidence type="ECO:0000313" key="10">
    <source>
        <dbReference type="Proteomes" id="UP000567922"/>
    </source>
</evidence>
<evidence type="ECO:0000256" key="5">
    <source>
        <dbReference type="ARBA" id="ARBA00022989"/>
    </source>
</evidence>
<gene>
    <name evidence="9" type="ORF">FHU29_004339</name>
</gene>
<organism evidence="9 10">
    <name type="scientific">Hoyosella altamirensis</name>
    <dbReference type="NCBI Taxonomy" id="616997"/>
    <lineage>
        <taxon>Bacteria</taxon>
        <taxon>Bacillati</taxon>
        <taxon>Actinomycetota</taxon>
        <taxon>Actinomycetes</taxon>
        <taxon>Mycobacteriales</taxon>
        <taxon>Hoyosellaceae</taxon>
        <taxon>Hoyosella</taxon>
    </lineage>
</organism>
<feature type="transmembrane region" description="Helical" evidence="7">
    <location>
        <begin position="192"/>
        <end position="213"/>
    </location>
</feature>
<evidence type="ECO:0000256" key="4">
    <source>
        <dbReference type="ARBA" id="ARBA00022692"/>
    </source>
</evidence>
<dbReference type="GO" id="GO:0005886">
    <property type="term" value="C:plasma membrane"/>
    <property type="evidence" value="ECO:0007669"/>
    <property type="project" value="UniProtKB-SubCell"/>
</dbReference>
<evidence type="ECO:0000256" key="2">
    <source>
        <dbReference type="ARBA" id="ARBA00008640"/>
    </source>
</evidence>
<keyword evidence="5 7" id="KW-1133">Transmembrane helix</keyword>
<evidence type="ECO:0000256" key="1">
    <source>
        <dbReference type="ARBA" id="ARBA00004651"/>
    </source>
</evidence>
<keyword evidence="6 7" id="KW-0472">Membrane</keyword>
<evidence type="ECO:0000313" key="9">
    <source>
        <dbReference type="EMBL" id="MBB3039849.1"/>
    </source>
</evidence>
<accession>A0A839RU12</accession>
<evidence type="ECO:0000259" key="8">
    <source>
        <dbReference type="Pfam" id="PF09335"/>
    </source>
</evidence>
<comment type="subcellular location">
    <subcellularLocation>
        <location evidence="1 7">Cell membrane</location>
        <topology evidence="1 7">Multi-pass membrane protein</topology>
    </subcellularLocation>
</comment>
<dbReference type="PANTHER" id="PTHR12677">
    <property type="entry name" value="GOLGI APPARATUS MEMBRANE PROTEIN TVP38-RELATED"/>
    <property type="match status" value="1"/>
</dbReference>
<keyword evidence="3 7" id="KW-1003">Cell membrane</keyword>
<dbReference type="EMBL" id="JACHWS010000005">
    <property type="protein sequence ID" value="MBB3039849.1"/>
    <property type="molecule type" value="Genomic_DNA"/>
</dbReference>
<comment type="caution">
    <text evidence="9">The sequence shown here is derived from an EMBL/GenBank/DDBJ whole genome shotgun (WGS) entry which is preliminary data.</text>
</comment>
<comment type="similarity">
    <text evidence="2 7">Belongs to the TVP38/TMEM64 family.</text>
</comment>
<dbReference type="InterPro" id="IPR015414">
    <property type="entry name" value="TMEM64"/>
</dbReference>
<dbReference type="RefSeq" id="WP_232322858.1">
    <property type="nucleotide sequence ID" value="NZ_BDDI01000002.1"/>
</dbReference>
<evidence type="ECO:0000256" key="3">
    <source>
        <dbReference type="ARBA" id="ARBA00022475"/>
    </source>
</evidence>
<reference evidence="9 10" key="1">
    <citation type="submission" date="2020-08" db="EMBL/GenBank/DDBJ databases">
        <title>Sequencing the genomes of 1000 actinobacteria strains.</title>
        <authorList>
            <person name="Klenk H.-P."/>
        </authorList>
    </citation>
    <scope>NUCLEOTIDE SEQUENCE [LARGE SCALE GENOMIC DNA]</scope>
    <source>
        <strain evidence="9 10">DSM 45258</strain>
    </source>
</reference>
<dbReference type="Proteomes" id="UP000567922">
    <property type="component" value="Unassembled WGS sequence"/>
</dbReference>
<dbReference type="InterPro" id="IPR032816">
    <property type="entry name" value="VTT_dom"/>
</dbReference>
<keyword evidence="4 7" id="KW-0812">Transmembrane</keyword>
<feature type="transmembrane region" description="Helical" evidence="7">
    <location>
        <begin position="77"/>
        <end position="96"/>
    </location>
</feature>
<dbReference type="PANTHER" id="PTHR12677:SF59">
    <property type="entry name" value="GOLGI APPARATUS MEMBRANE PROTEIN TVP38-RELATED"/>
    <property type="match status" value="1"/>
</dbReference>
<dbReference type="AlphaFoldDB" id="A0A839RU12"/>
<feature type="domain" description="VTT" evidence="8">
    <location>
        <begin position="98"/>
        <end position="213"/>
    </location>
</feature>
<feature type="transmembrane region" description="Helical" evidence="7">
    <location>
        <begin position="46"/>
        <end position="65"/>
    </location>
</feature>
<protein>
    <recommendedName>
        <fullName evidence="7">TVP38/TMEM64 family membrane protein</fullName>
    </recommendedName>
</protein>
<feature type="transmembrane region" description="Helical" evidence="7">
    <location>
        <begin position="225"/>
        <end position="242"/>
    </location>
</feature>
<evidence type="ECO:0000256" key="7">
    <source>
        <dbReference type="RuleBase" id="RU366058"/>
    </source>
</evidence>
<name>A0A839RU12_9ACTN</name>
<keyword evidence="10" id="KW-1185">Reference proteome</keyword>
<feature type="transmembrane region" description="Helical" evidence="7">
    <location>
        <begin position="108"/>
        <end position="135"/>
    </location>
</feature>
<dbReference type="Pfam" id="PF09335">
    <property type="entry name" value="VTT_dom"/>
    <property type="match status" value="1"/>
</dbReference>
<proteinExistence type="inferred from homology"/>
<evidence type="ECO:0000256" key="6">
    <source>
        <dbReference type="ARBA" id="ARBA00023136"/>
    </source>
</evidence>